<keyword evidence="1" id="KW-0175">Coiled coil</keyword>
<reference evidence="3" key="1">
    <citation type="submission" date="2018-05" db="EMBL/GenBank/DDBJ databases">
        <authorList>
            <person name="Strepis N."/>
        </authorList>
    </citation>
    <scope>NUCLEOTIDE SEQUENCE [LARGE SCALE GENOMIC DNA]</scope>
</reference>
<dbReference type="Proteomes" id="UP000262072">
    <property type="component" value="Unassembled WGS sequence"/>
</dbReference>
<dbReference type="OrthoDB" id="2236434at2"/>
<accession>A0A383TFS3</accession>
<proteinExistence type="predicted"/>
<sequence>MKTIEELEVFLSERVSEKAEKIKECKENIQKSDQEIEKANAYLLDAESKETPNAYQTAKDALWSASNAKEFYTKQLEKLKNSSLLTEQERQEAGDILKGYLLKTNREQYQEAAELMDQLKAISDRSNAFAIKCETLSDLIGYPLPRVDYARAFYAQVVECVPMYPIITESKGE</sequence>
<protein>
    <submittedName>
        <fullName evidence="2">Uncharacterized protein</fullName>
    </submittedName>
</protein>
<dbReference type="RefSeq" id="WP_119093043.1">
    <property type="nucleotide sequence ID" value="NZ_UNRR01000018.1"/>
</dbReference>
<evidence type="ECO:0000256" key="1">
    <source>
        <dbReference type="SAM" id="Coils"/>
    </source>
</evidence>
<organism evidence="2 3">
    <name type="scientific">Trichococcus shcherbakoviae</name>
    <dbReference type="NCBI Taxonomy" id="2094020"/>
    <lineage>
        <taxon>Bacteria</taxon>
        <taxon>Bacillati</taxon>
        <taxon>Bacillota</taxon>
        <taxon>Bacilli</taxon>
        <taxon>Lactobacillales</taxon>
        <taxon>Carnobacteriaceae</taxon>
        <taxon>Trichococcus</taxon>
    </lineage>
</organism>
<evidence type="ECO:0000313" key="2">
    <source>
        <dbReference type="EMBL" id="SYZ78509.1"/>
    </source>
</evidence>
<gene>
    <name evidence="2" type="ORF">TART1_1293</name>
</gene>
<dbReference type="AlphaFoldDB" id="A0A383TFS3"/>
<evidence type="ECO:0000313" key="3">
    <source>
        <dbReference type="Proteomes" id="UP000262072"/>
    </source>
</evidence>
<feature type="coiled-coil region" evidence="1">
    <location>
        <begin position="15"/>
        <end position="49"/>
    </location>
</feature>
<name>A0A383TFS3_9LACT</name>
<dbReference type="EMBL" id="UNRR01000018">
    <property type="protein sequence ID" value="SYZ78509.1"/>
    <property type="molecule type" value="Genomic_DNA"/>
</dbReference>